<keyword evidence="2" id="KW-1185">Reference proteome</keyword>
<protein>
    <submittedName>
        <fullName evidence="1">Uncharacterized protein</fullName>
    </submittedName>
</protein>
<reference evidence="1" key="2">
    <citation type="submission" date="2022-05" db="EMBL/GenBank/DDBJ databases">
        <authorList>
            <person name="Proctor A.L."/>
            <person name="Phillips G.J."/>
            <person name="Wannemuehler M.J."/>
        </authorList>
    </citation>
    <scope>NUCLEOTIDE SEQUENCE</scope>
    <source>
        <strain evidence="1">ASF457</strain>
    </source>
</reference>
<dbReference type="EMBL" id="CP097562">
    <property type="protein sequence ID" value="USF23475.1"/>
    <property type="molecule type" value="Genomic_DNA"/>
</dbReference>
<dbReference type="AlphaFoldDB" id="V2QDT6"/>
<dbReference type="Proteomes" id="UP000017429">
    <property type="component" value="Chromosome"/>
</dbReference>
<evidence type="ECO:0000313" key="1">
    <source>
        <dbReference type="EMBL" id="USF23475.1"/>
    </source>
</evidence>
<dbReference type="KEGG" id="msch:N508_000536"/>
<dbReference type="CDD" id="cd04301">
    <property type="entry name" value="NAT_SF"/>
    <property type="match status" value="1"/>
</dbReference>
<reference evidence="1" key="1">
    <citation type="journal article" date="2014" name="Genome Announc.">
        <title>Draft genome sequences of the altered schaedler flora, a defined bacterial community from gnotobiotic mice.</title>
        <authorList>
            <person name="Wannemuehler M.J."/>
            <person name="Overstreet A.M."/>
            <person name="Ward D.V."/>
            <person name="Phillips G.J."/>
        </authorList>
    </citation>
    <scope>NUCLEOTIDE SEQUENCE</scope>
    <source>
        <strain evidence="1">ASF457</strain>
    </source>
</reference>
<dbReference type="eggNOG" id="COG0454">
    <property type="taxonomic scope" value="Bacteria"/>
</dbReference>
<gene>
    <name evidence="1" type="ORF">N508_000536</name>
</gene>
<dbReference type="InterPro" id="IPR000182">
    <property type="entry name" value="GNAT_dom"/>
</dbReference>
<organism evidence="1 2">
    <name type="scientific">Mucispirillum schaedleri ASF457</name>
    <dbReference type="NCBI Taxonomy" id="1379858"/>
    <lineage>
        <taxon>Bacteria</taxon>
        <taxon>Pseudomonadati</taxon>
        <taxon>Deferribacterota</taxon>
        <taxon>Deferribacteres</taxon>
        <taxon>Deferribacterales</taxon>
        <taxon>Mucispirillaceae</taxon>
        <taxon>Mucispirillum</taxon>
    </lineage>
</organism>
<dbReference type="RefSeq" id="WP_023276537.1">
    <property type="nucleotide sequence ID" value="NZ_CP097562.1"/>
</dbReference>
<dbReference type="SUPFAM" id="SSF55729">
    <property type="entry name" value="Acyl-CoA N-acyltransferases (Nat)"/>
    <property type="match status" value="1"/>
</dbReference>
<dbReference type="Gene3D" id="3.40.630.30">
    <property type="match status" value="1"/>
</dbReference>
<evidence type="ECO:0000313" key="2">
    <source>
        <dbReference type="Proteomes" id="UP000017429"/>
    </source>
</evidence>
<dbReference type="GO" id="GO:0016747">
    <property type="term" value="F:acyltransferase activity, transferring groups other than amino-acyl groups"/>
    <property type="evidence" value="ECO:0007669"/>
    <property type="project" value="InterPro"/>
</dbReference>
<proteinExistence type="predicted"/>
<accession>V2QDT6</accession>
<sequence length="152" mass="17389">MIITNIDINDLESIFSIQESVFKEEPLLTGLEYFKHITSRDDLKVYFEKYDFLKAVDDDGSISGLICASENNNTLYIMAVVVKKEKRNKGIGRKLVFAVEHLYSGIRCEIQTPETMPKNSAFYESMGYSIYKKENNANGEQIITFAKLIEAH</sequence>
<dbReference type="PROSITE" id="PS51186">
    <property type="entry name" value="GNAT"/>
    <property type="match status" value="1"/>
</dbReference>
<reference evidence="1" key="3">
    <citation type="submission" date="2022-06" db="EMBL/GenBank/DDBJ databases">
        <title>Resources to Facilitate Use of the Altered Schaedler Flora (ASF) Mouse Model to Study Microbiome Function.</title>
        <authorList>
            <person name="Proctor A."/>
            <person name="Parvinroo S."/>
            <person name="Richie T."/>
            <person name="Jia X."/>
            <person name="Lee S.T.M."/>
            <person name="Karp P.D."/>
            <person name="Paley S."/>
            <person name="Kostic A.D."/>
            <person name="Pierre J.F."/>
            <person name="Wannemuehler M.J."/>
            <person name="Phillips G.J."/>
        </authorList>
    </citation>
    <scope>NUCLEOTIDE SEQUENCE</scope>
    <source>
        <strain evidence="1">ASF457</strain>
    </source>
</reference>
<dbReference type="Pfam" id="PF13673">
    <property type="entry name" value="Acetyltransf_10"/>
    <property type="match status" value="1"/>
</dbReference>
<dbReference type="OrthoDB" id="9788755at2"/>
<name>V2QDT6_9BACT</name>
<dbReference type="InterPro" id="IPR016181">
    <property type="entry name" value="Acyl_CoA_acyltransferase"/>
</dbReference>